<organism evidence="2 4">
    <name type="scientific">Aminobacter carboxidus</name>
    <dbReference type="NCBI Taxonomy" id="376165"/>
    <lineage>
        <taxon>Bacteria</taxon>
        <taxon>Pseudomonadati</taxon>
        <taxon>Pseudomonadota</taxon>
        <taxon>Alphaproteobacteria</taxon>
        <taxon>Hyphomicrobiales</taxon>
        <taxon>Phyllobacteriaceae</taxon>
        <taxon>Aminobacter</taxon>
    </lineage>
</organism>
<evidence type="ECO:0000313" key="5">
    <source>
        <dbReference type="Proteomes" id="UP000598227"/>
    </source>
</evidence>
<reference evidence="2 4" key="1">
    <citation type="submission" date="2020-08" db="EMBL/GenBank/DDBJ databases">
        <title>Genomic Encyclopedia of Type Strains, Phase IV (KMG-IV): sequencing the most valuable type-strain genomes for metagenomic binning, comparative biology and taxonomic classification.</title>
        <authorList>
            <person name="Goeker M."/>
        </authorList>
    </citation>
    <scope>NUCLEOTIDE SEQUENCE [LARGE SCALE GENOMIC DNA]</scope>
    <source>
        <strain evidence="2 4">DSM 17454</strain>
    </source>
</reference>
<keyword evidence="5" id="KW-1185">Reference proteome</keyword>
<dbReference type="EMBL" id="JACHGI010000001">
    <property type="protein sequence ID" value="MBB6464393.1"/>
    <property type="molecule type" value="Genomic_DNA"/>
</dbReference>
<feature type="transmembrane region" description="Helical" evidence="1">
    <location>
        <begin position="65"/>
        <end position="94"/>
    </location>
</feature>
<keyword evidence="1" id="KW-0472">Membrane</keyword>
<dbReference type="EMBL" id="JACZEP010000012">
    <property type="protein sequence ID" value="MBE1207679.1"/>
    <property type="molecule type" value="Genomic_DNA"/>
</dbReference>
<sequence length="99" mass="10266">MIDPVNLLAIVLMASVTYLTRIGGYVILRNRTLSPRATAVMEAAPGCVLISVIAPDFVSDNPADLAALAITVLAATRLSMLPTVIVAIASAGVLRHLIG</sequence>
<evidence type="ECO:0000313" key="4">
    <source>
        <dbReference type="Proteomes" id="UP000532373"/>
    </source>
</evidence>
<feature type="transmembrane region" description="Helical" evidence="1">
    <location>
        <begin position="6"/>
        <end position="28"/>
    </location>
</feature>
<dbReference type="Pfam" id="PF05437">
    <property type="entry name" value="AzlD"/>
    <property type="match status" value="1"/>
</dbReference>
<keyword evidence="1" id="KW-0812">Transmembrane</keyword>
<reference evidence="3 5" key="2">
    <citation type="submission" date="2020-09" db="EMBL/GenBank/DDBJ databases">
        <title>Draft Genome Sequence of Aminobacter carboxidus type strain DSM 1086, a soil Gram-negative carboxydobacterium.</title>
        <authorList>
            <person name="Turrini P."/>
            <person name="Tescari M."/>
            <person name="Artuso I."/>
            <person name="Lugli G.A."/>
            <person name="Frangipani E."/>
            <person name="Ventura M."/>
            <person name="Visca P."/>
        </authorList>
    </citation>
    <scope>NUCLEOTIDE SEQUENCE [LARGE SCALE GENOMIC DNA]</scope>
    <source>
        <strain evidence="3 5">DSM 1086</strain>
    </source>
</reference>
<dbReference type="AlphaFoldDB" id="A0A8E2BA64"/>
<evidence type="ECO:0000313" key="2">
    <source>
        <dbReference type="EMBL" id="MBB6464393.1"/>
    </source>
</evidence>
<dbReference type="Proteomes" id="UP000532373">
    <property type="component" value="Unassembled WGS sequence"/>
</dbReference>
<dbReference type="InterPro" id="IPR008407">
    <property type="entry name" value="Brnchd-chn_aa_trnsp_AzlD"/>
</dbReference>
<comment type="caution">
    <text evidence="2">The sequence shown here is derived from an EMBL/GenBank/DDBJ whole genome shotgun (WGS) entry which is preliminary data.</text>
</comment>
<dbReference type="Proteomes" id="UP000598227">
    <property type="component" value="Unassembled WGS sequence"/>
</dbReference>
<name>A0A8E2BA64_9HYPH</name>
<proteinExistence type="predicted"/>
<evidence type="ECO:0000256" key="1">
    <source>
        <dbReference type="SAM" id="Phobius"/>
    </source>
</evidence>
<evidence type="ECO:0000313" key="3">
    <source>
        <dbReference type="EMBL" id="MBE1207679.1"/>
    </source>
</evidence>
<dbReference type="RefSeq" id="WP_184766993.1">
    <property type="nucleotide sequence ID" value="NZ_JACHGI010000001.1"/>
</dbReference>
<keyword evidence="1" id="KW-1133">Transmembrane helix</keyword>
<protein>
    <submittedName>
        <fullName evidence="3">AzlD family protein</fullName>
    </submittedName>
    <submittedName>
        <fullName evidence="2">Membrane protein</fullName>
    </submittedName>
</protein>
<gene>
    <name evidence="2" type="ORF">HNQ96_000240</name>
    <name evidence="3" type="ORF">IHE39_25650</name>
</gene>
<accession>A0A8E2BA64</accession>